<proteinExistence type="predicted"/>
<keyword evidence="1" id="KW-0812">Transmembrane</keyword>
<name>A0ABS3W7W7_9BACL</name>
<protein>
    <recommendedName>
        <fullName evidence="4">ABC-2 type transport system permease protein</fullName>
    </recommendedName>
</protein>
<dbReference type="EMBL" id="JAGGDJ010000004">
    <property type="protein sequence ID" value="MBO7744405.1"/>
    <property type="molecule type" value="Genomic_DNA"/>
</dbReference>
<keyword evidence="1" id="KW-1133">Transmembrane helix</keyword>
<reference evidence="2 3" key="1">
    <citation type="submission" date="2021-03" db="EMBL/GenBank/DDBJ databases">
        <title>Paenibacillus artemisicola MWE-103 whole genome sequence.</title>
        <authorList>
            <person name="Ham Y.J."/>
        </authorList>
    </citation>
    <scope>NUCLEOTIDE SEQUENCE [LARGE SCALE GENOMIC DNA]</scope>
    <source>
        <strain evidence="2 3">MWE-103</strain>
    </source>
</reference>
<dbReference type="RefSeq" id="WP_208847351.1">
    <property type="nucleotide sequence ID" value="NZ_JAGGDJ010000004.1"/>
</dbReference>
<gene>
    <name evidence="2" type="ORF">I8J29_09380</name>
</gene>
<comment type="caution">
    <text evidence="2">The sequence shown here is derived from an EMBL/GenBank/DDBJ whole genome shotgun (WGS) entry which is preliminary data.</text>
</comment>
<feature type="transmembrane region" description="Helical" evidence="1">
    <location>
        <begin position="42"/>
        <end position="67"/>
    </location>
</feature>
<keyword evidence="3" id="KW-1185">Reference proteome</keyword>
<feature type="transmembrane region" description="Helical" evidence="1">
    <location>
        <begin position="218"/>
        <end position="237"/>
    </location>
</feature>
<accession>A0ABS3W7W7</accession>
<feature type="transmembrane region" description="Helical" evidence="1">
    <location>
        <begin position="166"/>
        <end position="185"/>
    </location>
</feature>
<feature type="transmembrane region" description="Helical" evidence="1">
    <location>
        <begin position="87"/>
        <end position="109"/>
    </location>
</feature>
<evidence type="ECO:0000256" key="1">
    <source>
        <dbReference type="SAM" id="Phobius"/>
    </source>
</evidence>
<sequence length="243" mass="27607">MWQWSALFMKDFKLTRTVFFIGLVLNAWVAILTLYMEKADSLLMFVPLAIAIAVHVIYVPLMVFIGLKAEGNLHLWLSNPQPAFKLLMSKVSNGLAMVVISFASLYAFTELLTVHKLSWIESYWTDIWRMGWFIIPHVIWLSIELSVWVMALWAIYQSLKQRIGRWSWAAVVGAAILSGGGNALFKSSALYRHVADWGGRTYHFPALLSEPIHTYAGGYVYDMIITVGLFILTAWIVDNKVEG</sequence>
<dbReference type="Proteomes" id="UP000670947">
    <property type="component" value="Unassembled WGS sequence"/>
</dbReference>
<feature type="transmembrane region" description="Helical" evidence="1">
    <location>
        <begin position="129"/>
        <end position="154"/>
    </location>
</feature>
<keyword evidence="1" id="KW-0472">Membrane</keyword>
<evidence type="ECO:0000313" key="2">
    <source>
        <dbReference type="EMBL" id="MBO7744405.1"/>
    </source>
</evidence>
<evidence type="ECO:0000313" key="3">
    <source>
        <dbReference type="Proteomes" id="UP000670947"/>
    </source>
</evidence>
<feature type="transmembrane region" description="Helical" evidence="1">
    <location>
        <begin position="18"/>
        <end position="36"/>
    </location>
</feature>
<evidence type="ECO:0008006" key="4">
    <source>
        <dbReference type="Google" id="ProtNLM"/>
    </source>
</evidence>
<organism evidence="2 3">
    <name type="scientific">Paenibacillus artemisiicola</name>
    <dbReference type="NCBI Taxonomy" id="1172618"/>
    <lineage>
        <taxon>Bacteria</taxon>
        <taxon>Bacillati</taxon>
        <taxon>Bacillota</taxon>
        <taxon>Bacilli</taxon>
        <taxon>Bacillales</taxon>
        <taxon>Paenibacillaceae</taxon>
        <taxon>Paenibacillus</taxon>
    </lineage>
</organism>